<keyword evidence="2" id="KW-1185">Reference proteome</keyword>
<name>A0A1G7T195_9ACTN</name>
<dbReference type="AlphaFoldDB" id="A0A1G7T195"/>
<proteinExistence type="predicted"/>
<sequence>MLEKLVRVLPGSVASKKSIYLTAKCFGEGMEIALPGT</sequence>
<evidence type="ECO:0000313" key="1">
    <source>
        <dbReference type="EMBL" id="SDG28419.1"/>
    </source>
</evidence>
<dbReference type="EMBL" id="FNCN01000003">
    <property type="protein sequence ID" value="SDG28419.1"/>
    <property type="molecule type" value="Genomic_DNA"/>
</dbReference>
<protein>
    <submittedName>
        <fullName evidence="1">Uncharacterized protein</fullName>
    </submittedName>
</protein>
<gene>
    <name evidence="1" type="ORF">SAMN05421505_10334</name>
</gene>
<accession>A0A1G7T195</accession>
<evidence type="ECO:0000313" key="2">
    <source>
        <dbReference type="Proteomes" id="UP000198923"/>
    </source>
</evidence>
<reference evidence="1 2" key="1">
    <citation type="submission" date="2016-10" db="EMBL/GenBank/DDBJ databases">
        <authorList>
            <person name="de Groot N.N."/>
        </authorList>
    </citation>
    <scope>NUCLEOTIDE SEQUENCE [LARGE SCALE GENOMIC DNA]</scope>
    <source>
        <strain evidence="1 2">CPCC 201354</strain>
    </source>
</reference>
<dbReference type="Proteomes" id="UP000198923">
    <property type="component" value="Unassembled WGS sequence"/>
</dbReference>
<organism evidence="1 2">
    <name type="scientific">Sinosporangium album</name>
    <dbReference type="NCBI Taxonomy" id="504805"/>
    <lineage>
        <taxon>Bacteria</taxon>
        <taxon>Bacillati</taxon>
        <taxon>Actinomycetota</taxon>
        <taxon>Actinomycetes</taxon>
        <taxon>Streptosporangiales</taxon>
        <taxon>Streptosporangiaceae</taxon>
        <taxon>Sinosporangium</taxon>
    </lineage>
</organism>